<keyword evidence="15" id="KW-1185">Reference proteome</keyword>
<comment type="similarity">
    <text evidence="3">Belongs to the multi antimicrobial extrusion (MATE) (TC 2.A.66.1) family.</text>
</comment>
<dbReference type="PIRSF" id="PIRSF006603">
    <property type="entry name" value="DinF"/>
    <property type="match status" value="1"/>
</dbReference>
<feature type="transmembrane region" description="Helical" evidence="13">
    <location>
        <begin position="226"/>
        <end position="244"/>
    </location>
</feature>
<feature type="transmembrane region" description="Helical" evidence="13">
    <location>
        <begin position="124"/>
        <end position="144"/>
    </location>
</feature>
<evidence type="ECO:0000256" key="4">
    <source>
        <dbReference type="ARBA" id="ARBA00020268"/>
    </source>
</evidence>
<accession>A0A559JU05</accession>
<dbReference type="PANTHER" id="PTHR43298">
    <property type="entry name" value="MULTIDRUG RESISTANCE PROTEIN NORM-RELATED"/>
    <property type="match status" value="1"/>
</dbReference>
<dbReference type="InterPro" id="IPR050222">
    <property type="entry name" value="MATE_MdtK"/>
</dbReference>
<evidence type="ECO:0000256" key="3">
    <source>
        <dbReference type="ARBA" id="ARBA00010199"/>
    </source>
</evidence>
<dbReference type="EMBL" id="VNJJ01000002">
    <property type="protein sequence ID" value="TVY03349.1"/>
    <property type="molecule type" value="Genomic_DNA"/>
</dbReference>
<evidence type="ECO:0000256" key="11">
    <source>
        <dbReference type="ARBA" id="ARBA00023136"/>
    </source>
</evidence>
<evidence type="ECO:0000256" key="9">
    <source>
        <dbReference type="ARBA" id="ARBA00022989"/>
    </source>
</evidence>
<protein>
    <recommendedName>
        <fullName evidence="4">Probable multidrug resistance protein NorM</fullName>
    </recommendedName>
    <alternativeName>
        <fullName evidence="12">Multidrug-efflux transporter</fullName>
    </alternativeName>
</protein>
<proteinExistence type="inferred from homology"/>
<feature type="transmembrane region" description="Helical" evidence="13">
    <location>
        <begin position="264"/>
        <end position="290"/>
    </location>
</feature>
<feature type="transmembrane region" description="Helical" evidence="13">
    <location>
        <begin position="310"/>
        <end position="333"/>
    </location>
</feature>
<keyword evidence="10" id="KW-0406">Ion transport</keyword>
<keyword evidence="9 13" id="KW-1133">Transmembrane helix</keyword>
<feature type="transmembrane region" description="Helical" evidence="13">
    <location>
        <begin position="156"/>
        <end position="176"/>
    </location>
</feature>
<dbReference type="GO" id="GO:0042910">
    <property type="term" value="F:xenobiotic transmembrane transporter activity"/>
    <property type="evidence" value="ECO:0007669"/>
    <property type="project" value="InterPro"/>
</dbReference>
<evidence type="ECO:0000256" key="2">
    <source>
        <dbReference type="ARBA" id="ARBA00004651"/>
    </source>
</evidence>
<feature type="transmembrane region" description="Helical" evidence="13">
    <location>
        <begin position="82"/>
        <end position="104"/>
    </location>
</feature>
<evidence type="ECO:0000256" key="13">
    <source>
        <dbReference type="SAM" id="Phobius"/>
    </source>
</evidence>
<dbReference type="InterPro" id="IPR048279">
    <property type="entry name" value="MdtK-like"/>
</dbReference>
<feature type="transmembrane region" description="Helical" evidence="13">
    <location>
        <begin position="345"/>
        <end position="371"/>
    </location>
</feature>
<dbReference type="NCBIfam" id="TIGR00797">
    <property type="entry name" value="matE"/>
    <property type="match status" value="1"/>
</dbReference>
<evidence type="ECO:0000256" key="5">
    <source>
        <dbReference type="ARBA" id="ARBA00022448"/>
    </source>
</evidence>
<comment type="subcellular location">
    <subcellularLocation>
        <location evidence="2">Cell membrane</location>
        <topology evidence="2">Multi-pass membrane protein</topology>
    </subcellularLocation>
</comment>
<dbReference type="InterPro" id="IPR002528">
    <property type="entry name" value="MATE_fam"/>
</dbReference>
<feature type="transmembrane region" description="Helical" evidence="13">
    <location>
        <begin position="182"/>
        <end position="206"/>
    </location>
</feature>
<keyword evidence="11 13" id="KW-0472">Membrane</keyword>
<evidence type="ECO:0000256" key="12">
    <source>
        <dbReference type="ARBA" id="ARBA00031636"/>
    </source>
</evidence>
<evidence type="ECO:0000256" key="8">
    <source>
        <dbReference type="ARBA" id="ARBA00022692"/>
    </source>
</evidence>
<evidence type="ECO:0000313" key="14">
    <source>
        <dbReference type="EMBL" id="TVY03349.1"/>
    </source>
</evidence>
<sequence length="440" mass="47853">MDYKQLFGITIPIFVDTAFIVLMSILNTAMISSSGVAAISAVSTVDTLNFFIISIFIAVATGGTVIVAQYKGSGNPGMVRRAAAQAITAVTGFALLISIVVIIFHAQTLGLLFGNAEADVFDKATLYLIGSCISLPFLAVEQSVAGVLRGVSETKASLYLSVIMNLAYMVLNFVFIKGFDMGIIGLSISLIIARGIGAIASFIYLLRYNHTLQFKMRKLFQLDASILKKMMFIGLPFAAEQMFFNGGKLLTQTFIVKFGTIAMTANAIGGSIAMFLQIGGSTLSIAIVTVVGQCIGRKDVQDARKFIKSFLWLSFILFTLLTLLSLPLFPLLMKLYAAPTEAVPTIYWLFLLMAVSQPILWAFSFITPAALRAAGDSKFTSIASLLTMWLFRISLGYILGIVLGYGVMGIWVAMIAEWGVRGLIFGLRLRGDKWYKHKLV</sequence>
<dbReference type="Proteomes" id="UP000316330">
    <property type="component" value="Unassembled WGS sequence"/>
</dbReference>
<dbReference type="PANTHER" id="PTHR43298:SF2">
    <property type="entry name" value="FMN_FAD EXPORTER YEEO-RELATED"/>
    <property type="match status" value="1"/>
</dbReference>
<evidence type="ECO:0000256" key="6">
    <source>
        <dbReference type="ARBA" id="ARBA00022449"/>
    </source>
</evidence>
<comment type="function">
    <text evidence="1">Multidrug efflux pump.</text>
</comment>
<dbReference type="OrthoDB" id="62420at2"/>
<comment type="caution">
    <text evidence="14">The sequence shown here is derived from an EMBL/GenBank/DDBJ whole genome shotgun (WGS) entry which is preliminary data.</text>
</comment>
<dbReference type="AlphaFoldDB" id="A0A559JU05"/>
<feature type="transmembrane region" description="Helical" evidence="13">
    <location>
        <begin position="7"/>
        <end position="30"/>
    </location>
</feature>
<organism evidence="14 15">
    <name type="scientific">Cohnella terricola</name>
    <dbReference type="NCBI Taxonomy" id="1289167"/>
    <lineage>
        <taxon>Bacteria</taxon>
        <taxon>Bacillati</taxon>
        <taxon>Bacillota</taxon>
        <taxon>Bacilli</taxon>
        <taxon>Bacillales</taxon>
        <taxon>Paenibacillaceae</taxon>
        <taxon>Cohnella</taxon>
    </lineage>
</organism>
<keyword evidence="5" id="KW-0813">Transport</keyword>
<feature type="transmembrane region" description="Helical" evidence="13">
    <location>
        <begin position="50"/>
        <end position="70"/>
    </location>
</feature>
<evidence type="ECO:0000313" key="15">
    <source>
        <dbReference type="Proteomes" id="UP000316330"/>
    </source>
</evidence>
<gene>
    <name evidence="14" type="ORF">FPZ45_03875</name>
</gene>
<evidence type="ECO:0000256" key="7">
    <source>
        <dbReference type="ARBA" id="ARBA00022475"/>
    </source>
</evidence>
<dbReference type="GO" id="GO:0015297">
    <property type="term" value="F:antiporter activity"/>
    <property type="evidence" value="ECO:0007669"/>
    <property type="project" value="UniProtKB-KW"/>
</dbReference>
<keyword evidence="8 13" id="KW-0812">Transmembrane</keyword>
<dbReference type="GO" id="GO:0005886">
    <property type="term" value="C:plasma membrane"/>
    <property type="evidence" value="ECO:0007669"/>
    <property type="project" value="UniProtKB-SubCell"/>
</dbReference>
<reference evidence="14 15" key="1">
    <citation type="submission" date="2019-07" db="EMBL/GenBank/DDBJ databases">
        <authorList>
            <person name="Kim J."/>
        </authorList>
    </citation>
    <scope>NUCLEOTIDE SEQUENCE [LARGE SCALE GENOMIC DNA]</scope>
    <source>
        <strain evidence="14 15">G13</strain>
    </source>
</reference>
<keyword evidence="6" id="KW-0050">Antiport</keyword>
<keyword evidence="7" id="KW-1003">Cell membrane</keyword>
<dbReference type="Pfam" id="PF01554">
    <property type="entry name" value="MatE"/>
    <property type="match status" value="2"/>
</dbReference>
<evidence type="ECO:0000256" key="10">
    <source>
        <dbReference type="ARBA" id="ARBA00023065"/>
    </source>
</evidence>
<dbReference type="GO" id="GO:0006811">
    <property type="term" value="P:monoatomic ion transport"/>
    <property type="evidence" value="ECO:0007669"/>
    <property type="project" value="UniProtKB-KW"/>
</dbReference>
<evidence type="ECO:0000256" key="1">
    <source>
        <dbReference type="ARBA" id="ARBA00003408"/>
    </source>
</evidence>
<name>A0A559JU05_9BACL</name>